<evidence type="ECO:0000256" key="2">
    <source>
        <dbReference type="SAM" id="Phobius"/>
    </source>
</evidence>
<feature type="transmembrane region" description="Helical" evidence="2">
    <location>
        <begin position="152"/>
        <end position="174"/>
    </location>
</feature>
<dbReference type="Proteomes" id="UP001369736">
    <property type="component" value="Unassembled WGS sequence"/>
</dbReference>
<evidence type="ECO:0000256" key="1">
    <source>
        <dbReference type="SAM" id="MobiDB-lite"/>
    </source>
</evidence>
<keyword evidence="4" id="KW-1185">Reference proteome</keyword>
<feature type="region of interest" description="Disordered" evidence="1">
    <location>
        <begin position="227"/>
        <end position="255"/>
    </location>
</feature>
<reference evidence="3 4" key="1">
    <citation type="submission" date="2024-03" db="EMBL/GenBank/DDBJ databases">
        <title>Actinomycetospora sp. OC33-EN07, a novel actinomycete isolated from wild orchid (Aerides multiflora).</title>
        <authorList>
            <person name="Suriyachadkun C."/>
        </authorList>
    </citation>
    <scope>NUCLEOTIDE SEQUENCE [LARGE SCALE GENOMIC DNA]</scope>
    <source>
        <strain evidence="3 4">OC33-EN07</strain>
    </source>
</reference>
<feature type="transmembrane region" description="Helical" evidence="2">
    <location>
        <begin position="180"/>
        <end position="203"/>
    </location>
</feature>
<accession>A0ABU8M525</accession>
<protein>
    <recommendedName>
        <fullName evidence="5">Type VII secretion system (Wss) protein ESAT-6</fullName>
    </recommendedName>
</protein>
<name>A0ABU8M525_9PSEU</name>
<dbReference type="RefSeq" id="WP_337703809.1">
    <property type="nucleotide sequence ID" value="NZ_JBBEGM010000005.1"/>
</dbReference>
<sequence length="255" mass="26723">MDEVRAEVEGFDRKAREFYALVEDVMATAASVAGPVLVSPALVEAVREGVRRVQEAHRQAVEEMQELIARAGDPGQLRHTADGWSGIGAALGVTAGEVGLDRMQANLEWQGRAAEAYKALVPAQAGFVGTVREHCDAVATSLHTYADQLDSFWTAIKAAAVVMAAGLVTAMVTAATAVGIPAACVAILTAITAGATMVVTAVVQVEQLSTRIATEQRGMEEAMFDTEAGWPVPNTDAMADASAADGDGSDWRPNR</sequence>
<evidence type="ECO:0008006" key="5">
    <source>
        <dbReference type="Google" id="ProtNLM"/>
    </source>
</evidence>
<keyword evidence="2" id="KW-0472">Membrane</keyword>
<dbReference type="InterPro" id="IPR038332">
    <property type="entry name" value="PPE_sf"/>
</dbReference>
<evidence type="ECO:0000313" key="3">
    <source>
        <dbReference type="EMBL" id="MEJ2862435.1"/>
    </source>
</evidence>
<feature type="compositionally biased region" description="Low complexity" evidence="1">
    <location>
        <begin position="236"/>
        <end position="246"/>
    </location>
</feature>
<dbReference type="EMBL" id="JBBEGM010000005">
    <property type="protein sequence ID" value="MEJ2862435.1"/>
    <property type="molecule type" value="Genomic_DNA"/>
</dbReference>
<keyword evidence="2" id="KW-0812">Transmembrane</keyword>
<keyword evidence="2" id="KW-1133">Transmembrane helix</keyword>
<proteinExistence type="predicted"/>
<evidence type="ECO:0000313" key="4">
    <source>
        <dbReference type="Proteomes" id="UP001369736"/>
    </source>
</evidence>
<dbReference type="Gene3D" id="1.20.1260.20">
    <property type="entry name" value="PPE superfamily"/>
    <property type="match status" value="1"/>
</dbReference>
<comment type="caution">
    <text evidence="3">The sequence shown here is derived from an EMBL/GenBank/DDBJ whole genome shotgun (WGS) entry which is preliminary data.</text>
</comment>
<organism evidence="3 4">
    <name type="scientific">Actinomycetospora flava</name>
    <dbReference type="NCBI Taxonomy" id="3129232"/>
    <lineage>
        <taxon>Bacteria</taxon>
        <taxon>Bacillati</taxon>
        <taxon>Actinomycetota</taxon>
        <taxon>Actinomycetes</taxon>
        <taxon>Pseudonocardiales</taxon>
        <taxon>Pseudonocardiaceae</taxon>
        <taxon>Actinomycetospora</taxon>
    </lineage>
</organism>
<gene>
    <name evidence="3" type="ORF">WCD58_14785</name>
</gene>